<comment type="caution">
    <text evidence="1">The sequence shown here is derived from an EMBL/GenBank/DDBJ whole genome shotgun (WGS) entry which is preliminary data.</text>
</comment>
<sequence>MSVVTQLVTREPLSAPDTSRGLAVVPNPNHSAPETFEDASTQALLLGSSDLVELSTSLAKLDFRPLSVELVDRRFNRIDADLTDELGDALLTLISQGDIAAVRGFHESPGMDGIFVAQIRLRNRDTGSIFSLAQDGVLMADEANTQEFAQKLADVMHLRLVE</sequence>
<evidence type="ECO:0000313" key="1">
    <source>
        <dbReference type="EMBL" id="MDV6271122.1"/>
    </source>
</evidence>
<name>A0ABU4C3N6_RHOGO</name>
<evidence type="ECO:0000313" key="2">
    <source>
        <dbReference type="Proteomes" id="UP001185927"/>
    </source>
</evidence>
<dbReference type="Proteomes" id="UP001185927">
    <property type="component" value="Unassembled WGS sequence"/>
</dbReference>
<keyword evidence="2" id="KW-1185">Reference proteome</keyword>
<proteinExistence type="predicted"/>
<gene>
    <name evidence="1" type="ORF">R3Q16_31325</name>
</gene>
<reference evidence="1 2" key="1">
    <citation type="submission" date="2023-10" db="EMBL/GenBank/DDBJ databases">
        <title>Development of a sustainable strategy for remediation of hydrocarbon-contaminated territories based on the waste exchange concept.</title>
        <authorList>
            <person name="Krivoruchko A."/>
        </authorList>
    </citation>
    <scope>NUCLEOTIDE SEQUENCE [LARGE SCALE GENOMIC DNA]</scope>
    <source>
        <strain evidence="1 2">IEGM 1203</strain>
    </source>
</reference>
<dbReference type="RefSeq" id="WP_317545584.1">
    <property type="nucleotide sequence ID" value="NZ_JAWLKB010000031.1"/>
</dbReference>
<organism evidence="1 2">
    <name type="scientific">Rhodococcus globerulus</name>
    <dbReference type="NCBI Taxonomy" id="33008"/>
    <lineage>
        <taxon>Bacteria</taxon>
        <taxon>Bacillati</taxon>
        <taxon>Actinomycetota</taxon>
        <taxon>Actinomycetes</taxon>
        <taxon>Mycobacteriales</taxon>
        <taxon>Nocardiaceae</taxon>
        <taxon>Rhodococcus</taxon>
    </lineage>
</organism>
<dbReference type="EMBL" id="JAWLKB010000031">
    <property type="protein sequence ID" value="MDV6271122.1"/>
    <property type="molecule type" value="Genomic_DNA"/>
</dbReference>
<evidence type="ECO:0008006" key="3">
    <source>
        <dbReference type="Google" id="ProtNLM"/>
    </source>
</evidence>
<protein>
    <recommendedName>
        <fullName evidence="3">DUF1795 domain-containing protein</fullName>
    </recommendedName>
</protein>
<accession>A0ABU4C3N6</accession>